<keyword evidence="4" id="KW-0249">Electron transport</keyword>
<evidence type="ECO:0000256" key="6">
    <source>
        <dbReference type="ARBA" id="ARBA00023014"/>
    </source>
</evidence>
<feature type="domain" description="BFD-like [2Fe-2S]-binding" evidence="9">
    <location>
        <begin position="2"/>
        <end position="50"/>
    </location>
</feature>
<evidence type="ECO:0000259" key="9">
    <source>
        <dbReference type="Pfam" id="PF04324"/>
    </source>
</evidence>
<sequence>MYVCLCHGVTDTDIRRLVRTEGVCTMRELSQELGVATQCGKCGRCAKEVLCQAVADVRQENACCGALMAA</sequence>
<keyword evidence="3" id="KW-0479">Metal-binding</keyword>
<evidence type="ECO:0000313" key="10">
    <source>
        <dbReference type="EMBL" id="AAZ96658.1"/>
    </source>
</evidence>
<dbReference type="InterPro" id="IPR041854">
    <property type="entry name" value="BFD-like_2Fe2S-bd_dom_sf"/>
</dbReference>
<dbReference type="Gene3D" id="1.10.10.1100">
    <property type="entry name" value="BFD-like [2Fe-2S]-binding domain"/>
    <property type="match status" value="1"/>
</dbReference>
<accession>Q3SKW4</accession>
<dbReference type="PANTHER" id="PTHR37424:SF1">
    <property type="entry name" value="BACTERIOFERRITIN-ASSOCIATED FERREDOXIN"/>
    <property type="match status" value="1"/>
</dbReference>
<evidence type="ECO:0000256" key="2">
    <source>
        <dbReference type="ARBA" id="ARBA00022714"/>
    </source>
</evidence>
<dbReference type="InterPro" id="IPR007419">
    <property type="entry name" value="BFD-like_2Fe2S-bd_dom"/>
</dbReference>
<keyword evidence="11" id="KW-1185">Reference proteome</keyword>
<proteinExistence type="inferred from homology"/>
<organism evidence="10 11">
    <name type="scientific">Thiobacillus denitrificans (strain ATCC 25259 / T1)</name>
    <dbReference type="NCBI Taxonomy" id="292415"/>
    <lineage>
        <taxon>Bacteria</taxon>
        <taxon>Pseudomonadati</taxon>
        <taxon>Pseudomonadota</taxon>
        <taxon>Betaproteobacteria</taxon>
        <taxon>Nitrosomonadales</taxon>
        <taxon>Thiobacillaceae</taxon>
        <taxon>Thiobacillus</taxon>
    </lineage>
</organism>
<reference evidence="10 11" key="1">
    <citation type="journal article" date="2006" name="J. Bacteriol.">
        <title>The genome sequence of the obligately chemolithoautotrophic, facultatively anaerobic bacterium Thiobacillus denitrificans.</title>
        <authorList>
            <person name="Beller H.R."/>
            <person name="Chain P.S."/>
            <person name="Letain T.E."/>
            <person name="Chakicherla A."/>
            <person name="Larimer F.W."/>
            <person name="Richardson P.M."/>
            <person name="Coleman M.A."/>
            <person name="Wood A.P."/>
            <person name="Kelly D.P."/>
        </authorList>
    </citation>
    <scope>NUCLEOTIDE SEQUENCE [LARGE SCALE GENOMIC DNA]</scope>
    <source>
        <strain evidence="10 11">ATCC 25259</strain>
    </source>
</reference>
<evidence type="ECO:0000256" key="1">
    <source>
        <dbReference type="ARBA" id="ARBA00022448"/>
    </source>
</evidence>
<name>Q3SKW4_THIDA</name>
<dbReference type="OrthoDB" id="9815350at2"/>
<dbReference type="Pfam" id="PF04324">
    <property type="entry name" value="Fer2_BFD"/>
    <property type="match status" value="1"/>
</dbReference>
<evidence type="ECO:0000256" key="5">
    <source>
        <dbReference type="ARBA" id="ARBA00023004"/>
    </source>
</evidence>
<dbReference type="GO" id="GO:0046872">
    <property type="term" value="F:metal ion binding"/>
    <property type="evidence" value="ECO:0007669"/>
    <property type="project" value="UniProtKB-KW"/>
</dbReference>
<dbReference type="EMBL" id="CP000116">
    <property type="protein sequence ID" value="AAZ96658.1"/>
    <property type="molecule type" value="Genomic_DNA"/>
</dbReference>
<dbReference type="Proteomes" id="UP000008291">
    <property type="component" value="Chromosome"/>
</dbReference>
<keyword evidence="2" id="KW-0001">2Fe-2S</keyword>
<keyword evidence="1" id="KW-0813">Transport</keyword>
<protein>
    <recommendedName>
        <fullName evidence="7">Bacterioferritin-associated ferredoxin</fullName>
    </recommendedName>
</protein>
<evidence type="ECO:0000313" key="11">
    <source>
        <dbReference type="Proteomes" id="UP000008291"/>
    </source>
</evidence>
<dbReference type="GO" id="GO:0051537">
    <property type="term" value="F:2 iron, 2 sulfur cluster binding"/>
    <property type="evidence" value="ECO:0007669"/>
    <property type="project" value="UniProtKB-KW"/>
</dbReference>
<dbReference type="PANTHER" id="PTHR37424">
    <property type="entry name" value="BACTERIOFERRITIN-ASSOCIATED FERREDOXIN"/>
    <property type="match status" value="1"/>
</dbReference>
<evidence type="ECO:0000256" key="7">
    <source>
        <dbReference type="ARBA" id="ARBA00039386"/>
    </source>
</evidence>
<dbReference type="STRING" id="292415.Tbd_0705"/>
<dbReference type="AlphaFoldDB" id="Q3SKW4"/>
<keyword evidence="6" id="KW-0411">Iron-sulfur</keyword>
<evidence type="ECO:0000256" key="8">
    <source>
        <dbReference type="ARBA" id="ARBA00046332"/>
    </source>
</evidence>
<dbReference type="HOGENOM" id="CLU_159205_3_0_4"/>
<evidence type="ECO:0000256" key="3">
    <source>
        <dbReference type="ARBA" id="ARBA00022723"/>
    </source>
</evidence>
<dbReference type="InterPro" id="IPR052371">
    <property type="entry name" value="BFD-associated_ferredoxin"/>
</dbReference>
<keyword evidence="5" id="KW-0408">Iron</keyword>
<dbReference type="KEGG" id="tbd:Tbd_0705"/>
<comment type="similarity">
    <text evidence="8">Belongs to the Bfd family.</text>
</comment>
<dbReference type="RefSeq" id="WP_011311217.1">
    <property type="nucleotide sequence ID" value="NC_007404.1"/>
</dbReference>
<gene>
    <name evidence="10" type="ordered locus">Tbd_0705</name>
</gene>
<dbReference type="eggNOG" id="COG2906">
    <property type="taxonomic scope" value="Bacteria"/>
</dbReference>
<evidence type="ECO:0000256" key="4">
    <source>
        <dbReference type="ARBA" id="ARBA00022982"/>
    </source>
</evidence>